<keyword evidence="1" id="KW-0802">TPR repeat</keyword>
<dbReference type="Pfam" id="PF13181">
    <property type="entry name" value="TPR_8"/>
    <property type="match status" value="1"/>
</dbReference>
<dbReference type="Pfam" id="PF03704">
    <property type="entry name" value="BTAD"/>
    <property type="match status" value="1"/>
</dbReference>
<dbReference type="SUPFAM" id="SSF52964">
    <property type="entry name" value="TolB, N-terminal domain"/>
    <property type="match status" value="1"/>
</dbReference>
<protein>
    <submittedName>
        <fullName evidence="3">BTAD domain-containing putative transcriptional regulator</fullName>
    </submittedName>
</protein>
<dbReference type="SMART" id="SM00028">
    <property type="entry name" value="TPR"/>
    <property type="match status" value="4"/>
</dbReference>
<dbReference type="SMART" id="SM01043">
    <property type="entry name" value="BTAD"/>
    <property type="match status" value="1"/>
</dbReference>
<evidence type="ECO:0000313" key="3">
    <source>
        <dbReference type="EMBL" id="MDX8475543.1"/>
    </source>
</evidence>
<evidence type="ECO:0000259" key="2">
    <source>
        <dbReference type="SMART" id="SM01043"/>
    </source>
</evidence>
<accession>A0ABU4XLD1</accession>
<proteinExistence type="predicted"/>
<dbReference type="InterPro" id="IPR019734">
    <property type="entry name" value="TPR_rpt"/>
</dbReference>
<dbReference type="PROSITE" id="PS50005">
    <property type="entry name" value="TPR"/>
    <property type="match status" value="2"/>
</dbReference>
<name>A0ABU4XLD1_9HYPH</name>
<dbReference type="SUPFAM" id="SSF48452">
    <property type="entry name" value="TPR-like"/>
    <property type="match status" value="2"/>
</dbReference>
<dbReference type="PANTHER" id="PTHR35807">
    <property type="entry name" value="TRANSCRIPTIONAL REGULATOR REDD-RELATED"/>
    <property type="match status" value="1"/>
</dbReference>
<dbReference type="SUPFAM" id="SSF46894">
    <property type="entry name" value="C-terminal effector domain of the bipartite response regulators"/>
    <property type="match status" value="1"/>
</dbReference>
<dbReference type="InterPro" id="IPR036388">
    <property type="entry name" value="WH-like_DNA-bd_sf"/>
</dbReference>
<dbReference type="InterPro" id="IPR005158">
    <property type="entry name" value="BTAD"/>
</dbReference>
<evidence type="ECO:0000256" key="1">
    <source>
        <dbReference type="PROSITE-ProRule" id="PRU00339"/>
    </source>
</evidence>
<keyword evidence="4" id="KW-1185">Reference proteome</keyword>
<dbReference type="Proteomes" id="UP001271780">
    <property type="component" value="Unassembled WGS sequence"/>
</dbReference>
<dbReference type="Gene3D" id="3.40.50.10070">
    <property type="entry name" value="TolB, N-terminal domain"/>
    <property type="match status" value="1"/>
</dbReference>
<feature type="domain" description="Bacterial transcriptional activator" evidence="2">
    <location>
        <begin position="100"/>
        <end position="240"/>
    </location>
</feature>
<feature type="repeat" description="TPR" evidence="1">
    <location>
        <begin position="493"/>
        <end position="526"/>
    </location>
</feature>
<gene>
    <name evidence="3" type="ORF">RFM27_26000</name>
</gene>
<evidence type="ECO:0000313" key="4">
    <source>
        <dbReference type="Proteomes" id="UP001271780"/>
    </source>
</evidence>
<dbReference type="InterPro" id="IPR011990">
    <property type="entry name" value="TPR-like_helical_dom_sf"/>
</dbReference>
<dbReference type="Gene3D" id="1.10.10.10">
    <property type="entry name" value="Winged helix-like DNA-binding domain superfamily/Winged helix DNA-binding domain"/>
    <property type="match status" value="1"/>
</dbReference>
<sequence length="664" mass="72494">MRIRLLGGLEVTSAEGQPVRFATRKSALLFAALVLAGRRGHTRERLCEGFWPGRGDAQSRNSLRQALADIRRWFPAAGNAAISIDGDQETVALTAGPDEADIWLFERKLAESGTADLACAAELYRGDVLAGEAIPDGLDEWFRPYQTGYRQKALQLVERLSLALPETGSADEAACERLAERLLAADPAAEPAHRALMRIHAARGHENAALRQFETCRALLKKHLGVEPEAQTQSLATTVQTRGGNRLTASTHDTAQPTQAIAASARPHDQPSVAVMAFDNLGGTNDEYFADGVVEEITAALSRIRNFFVIARQSAFTYKGRFADVREVGRELGVNYVVEGTVRRGGDRLRISVQLVDADTRSQLWSERYEGATEDVFEFQDRIAAQVAGAIHPAIRGAEIELARRKPPTSLRAYDFVMRAYPNIWGRRKDTNNLAIELLKKAIAVDPAYGRAHALLAWCHASNAVFLWAESPESELEKARAAVEAAGSIGDDPTALTAAGSALSMGGDQERAASFIEKALALDPNNAWAWARHGWIAIYKGEEARAPERFQRAMALSPMDPFAFAVRLGMGYALAKTGSLSQAVAIAREVIAAHPDIITSYRYLAAWSAMGGDLETARWAAQKLMAGQPSFTIERFRSLPIFRNTPEWANKVVEGLKLAGLPER</sequence>
<dbReference type="RefSeq" id="WP_320318380.1">
    <property type="nucleotide sequence ID" value="NZ_JAVIIX010000019.1"/>
</dbReference>
<feature type="repeat" description="TPR" evidence="1">
    <location>
        <begin position="527"/>
        <end position="560"/>
    </location>
</feature>
<dbReference type="EMBL" id="JAVIIZ010000020">
    <property type="protein sequence ID" value="MDX8475543.1"/>
    <property type="molecule type" value="Genomic_DNA"/>
</dbReference>
<comment type="caution">
    <text evidence="3">The sequence shown here is derived from an EMBL/GenBank/DDBJ whole genome shotgun (WGS) entry which is preliminary data.</text>
</comment>
<dbReference type="InterPro" id="IPR051677">
    <property type="entry name" value="AfsR-DnrI-RedD_regulator"/>
</dbReference>
<organism evidence="3 4">
    <name type="scientific">Mesorhizobium dulcispinae</name>
    <dbReference type="NCBI Taxonomy" id="3072316"/>
    <lineage>
        <taxon>Bacteria</taxon>
        <taxon>Pseudomonadati</taxon>
        <taxon>Pseudomonadota</taxon>
        <taxon>Alphaproteobacteria</taxon>
        <taxon>Hyphomicrobiales</taxon>
        <taxon>Phyllobacteriaceae</taxon>
        <taxon>Mesorhizobium</taxon>
    </lineage>
</organism>
<dbReference type="InterPro" id="IPR016032">
    <property type="entry name" value="Sig_transdc_resp-reg_C-effctor"/>
</dbReference>
<reference evidence="3 4" key="1">
    <citation type="submission" date="2023-08" db="EMBL/GenBank/DDBJ databases">
        <title>Implementing the SeqCode for naming new Mesorhizobium species isolated from Vachellia karroo root nodules.</title>
        <authorList>
            <person name="Van Lill M."/>
        </authorList>
    </citation>
    <scope>NUCLEOTIDE SEQUENCE [LARGE SCALE GENOMIC DNA]</scope>
    <source>
        <strain evidence="3 4">VK23A</strain>
    </source>
</reference>
<dbReference type="Gene3D" id="1.25.40.10">
    <property type="entry name" value="Tetratricopeptide repeat domain"/>
    <property type="match status" value="2"/>
</dbReference>